<protein>
    <recommendedName>
        <fullName evidence="4">DUF2512 domain-containing protein</fullName>
    </recommendedName>
</protein>
<proteinExistence type="predicted"/>
<evidence type="ECO:0000313" key="3">
    <source>
        <dbReference type="Proteomes" id="UP000188613"/>
    </source>
</evidence>
<feature type="transmembrane region" description="Helical" evidence="1">
    <location>
        <begin position="69"/>
        <end position="87"/>
    </location>
</feature>
<evidence type="ECO:0000256" key="1">
    <source>
        <dbReference type="SAM" id="Phobius"/>
    </source>
</evidence>
<keyword evidence="1" id="KW-0812">Transmembrane</keyword>
<sequence>MENRQNSDQNVNHIKALLIKAMLVWPTVWVVLSVFNDVSFLDSTILGVIIVILAYFIGDLMILPKMGNVSATISDFVLSFIITWATLNFFGYDEALGEAVLTAIVISIGEYFYHRWLLDDQFGKTAHK</sequence>
<keyword evidence="1" id="KW-0472">Membrane</keyword>
<evidence type="ECO:0000313" key="2">
    <source>
        <dbReference type="EMBL" id="OMP68303.1"/>
    </source>
</evidence>
<dbReference type="STRING" id="1714355.BTO28_02510"/>
<feature type="transmembrane region" description="Helical" evidence="1">
    <location>
        <begin position="38"/>
        <end position="57"/>
    </location>
</feature>
<accession>A0A1V2ABC7</accession>
<feature type="transmembrane region" description="Helical" evidence="1">
    <location>
        <begin position="12"/>
        <end position="32"/>
    </location>
</feature>
<reference evidence="2 3" key="1">
    <citation type="submission" date="2016-12" db="EMBL/GenBank/DDBJ databases">
        <title>Domibacillus sp. SAB 38T whole genome sequencing.</title>
        <authorList>
            <person name="Verma A."/>
            <person name="Ojha A.K."/>
            <person name="Krishnamurthi S."/>
        </authorList>
    </citation>
    <scope>NUCLEOTIDE SEQUENCE [LARGE SCALE GENOMIC DNA]</scope>
    <source>
        <strain evidence="2 3">SAB 38</strain>
    </source>
</reference>
<dbReference type="InterPro" id="IPR019649">
    <property type="entry name" value="DUF2512"/>
</dbReference>
<dbReference type="OrthoDB" id="2111682at2"/>
<evidence type="ECO:0008006" key="4">
    <source>
        <dbReference type="Google" id="ProtNLM"/>
    </source>
</evidence>
<dbReference type="EMBL" id="MSFI01000004">
    <property type="protein sequence ID" value="OMP68303.1"/>
    <property type="molecule type" value="Genomic_DNA"/>
</dbReference>
<feature type="transmembrane region" description="Helical" evidence="1">
    <location>
        <begin position="99"/>
        <end position="118"/>
    </location>
</feature>
<keyword evidence="1" id="KW-1133">Transmembrane helix</keyword>
<name>A0A1V2ABC7_9BACI</name>
<organism evidence="2 3">
    <name type="scientific">Domibacillus epiphyticus</name>
    <dbReference type="NCBI Taxonomy" id="1714355"/>
    <lineage>
        <taxon>Bacteria</taxon>
        <taxon>Bacillati</taxon>
        <taxon>Bacillota</taxon>
        <taxon>Bacilli</taxon>
        <taxon>Bacillales</taxon>
        <taxon>Bacillaceae</taxon>
        <taxon>Domibacillus</taxon>
    </lineage>
</organism>
<dbReference type="AlphaFoldDB" id="A0A1V2ABC7"/>
<dbReference type="Pfam" id="PF10710">
    <property type="entry name" value="DUF2512"/>
    <property type="match status" value="1"/>
</dbReference>
<keyword evidence="3" id="KW-1185">Reference proteome</keyword>
<gene>
    <name evidence="2" type="ORF">BTO28_02510</name>
</gene>
<dbReference type="RefSeq" id="WP_076763729.1">
    <property type="nucleotide sequence ID" value="NZ_MSFI01000004.1"/>
</dbReference>
<dbReference type="Proteomes" id="UP000188613">
    <property type="component" value="Unassembled WGS sequence"/>
</dbReference>
<comment type="caution">
    <text evidence="2">The sequence shown here is derived from an EMBL/GenBank/DDBJ whole genome shotgun (WGS) entry which is preliminary data.</text>
</comment>